<protein>
    <submittedName>
        <fullName evidence="1">Uncharacterized protein</fullName>
    </submittedName>
</protein>
<organism evidence="1 2">
    <name type="scientific">Oryzomonas japonica</name>
    <dbReference type="NCBI Taxonomy" id="2603858"/>
    <lineage>
        <taxon>Bacteria</taxon>
        <taxon>Pseudomonadati</taxon>
        <taxon>Thermodesulfobacteriota</taxon>
        <taxon>Desulfuromonadia</taxon>
        <taxon>Geobacterales</taxon>
        <taxon>Geobacteraceae</taxon>
        <taxon>Oryzomonas</taxon>
    </lineage>
</organism>
<dbReference type="RefSeq" id="WP_151127538.1">
    <property type="nucleotide sequence ID" value="NZ_VZQZ01000002.1"/>
</dbReference>
<evidence type="ECO:0000313" key="1">
    <source>
        <dbReference type="EMBL" id="KAB0666804.1"/>
    </source>
</evidence>
<dbReference type="Proteomes" id="UP000420562">
    <property type="component" value="Unassembled WGS sequence"/>
</dbReference>
<gene>
    <name evidence="1" type="ORF">F6V25_05155</name>
</gene>
<sequence>MQKLPPSEFRFGNYGADIPFDIYMDTGKLIEWMSARAVGYGTESEYRQIPGQVAVMFELEDFGRYWSHIPDYIFNEFLMM</sequence>
<dbReference type="EMBL" id="VZQZ01000002">
    <property type="protein sequence ID" value="KAB0666804.1"/>
    <property type="molecule type" value="Genomic_DNA"/>
</dbReference>
<name>A0A7J4ZU00_9BACT</name>
<reference evidence="1 2" key="1">
    <citation type="submission" date="2019-09" db="EMBL/GenBank/DDBJ databases">
        <title>Geobacter sp. Red96, a novel strain isolated from paddy soil.</title>
        <authorList>
            <person name="Xu Z."/>
            <person name="Masuda Y."/>
            <person name="Itoh H."/>
            <person name="Senoo K."/>
        </authorList>
    </citation>
    <scope>NUCLEOTIDE SEQUENCE [LARGE SCALE GENOMIC DNA]</scope>
    <source>
        <strain evidence="1 2">Red96</strain>
    </source>
</reference>
<proteinExistence type="predicted"/>
<comment type="caution">
    <text evidence="1">The sequence shown here is derived from an EMBL/GenBank/DDBJ whole genome shotgun (WGS) entry which is preliminary data.</text>
</comment>
<evidence type="ECO:0000313" key="2">
    <source>
        <dbReference type="Proteomes" id="UP000420562"/>
    </source>
</evidence>
<keyword evidence="2" id="KW-1185">Reference proteome</keyword>
<dbReference type="AlphaFoldDB" id="A0A7J4ZU00"/>
<accession>A0A7J4ZU00</accession>